<dbReference type="Pfam" id="PF02643">
    <property type="entry name" value="DUF192"/>
    <property type="match status" value="1"/>
</dbReference>
<evidence type="ECO:0000256" key="1">
    <source>
        <dbReference type="SAM" id="Phobius"/>
    </source>
</evidence>
<dbReference type="PATRIC" id="fig|42253.5.peg.4428"/>
<dbReference type="PANTHER" id="PTHR37953:SF1">
    <property type="entry name" value="UPF0127 PROTEIN MJ1496"/>
    <property type="match status" value="1"/>
</dbReference>
<dbReference type="InterPro" id="IPR003795">
    <property type="entry name" value="DUF192"/>
</dbReference>
<dbReference type="Gene3D" id="2.60.120.1140">
    <property type="entry name" value="Protein of unknown function DUF192"/>
    <property type="match status" value="1"/>
</dbReference>
<dbReference type="RefSeq" id="WP_145976459.1">
    <property type="nucleotide sequence ID" value="NZ_CP011801.1"/>
</dbReference>
<accession>A0A0K2GIS7</accession>
<reference evidence="2 3" key="1">
    <citation type="journal article" date="2015" name="Proc. Natl. Acad. Sci. U.S.A.">
        <title>Expanded metabolic versatility of ubiquitous nitrite-oxidizing bacteria from the genus Nitrospira.</title>
        <authorList>
            <person name="Koch H."/>
            <person name="Lucker S."/>
            <person name="Albertsen M."/>
            <person name="Kitzinger K."/>
            <person name="Herbold C."/>
            <person name="Spieck E."/>
            <person name="Nielsen P.H."/>
            <person name="Wagner M."/>
            <person name="Daims H."/>
        </authorList>
    </citation>
    <scope>NUCLEOTIDE SEQUENCE [LARGE SCALE GENOMIC DNA]</scope>
    <source>
        <strain evidence="2 3">NSP M-1</strain>
    </source>
</reference>
<evidence type="ECO:0008006" key="4">
    <source>
        <dbReference type="Google" id="ProtNLM"/>
    </source>
</evidence>
<keyword evidence="1" id="KW-0812">Transmembrane</keyword>
<feature type="transmembrane region" description="Helical" evidence="1">
    <location>
        <begin position="21"/>
        <end position="40"/>
    </location>
</feature>
<keyword evidence="3" id="KW-1185">Reference proteome</keyword>
<protein>
    <recommendedName>
        <fullName evidence="4">DUF192 domain-containing protein</fullName>
    </recommendedName>
</protein>
<organism evidence="2 3">
    <name type="scientific">Nitrospira moscoviensis</name>
    <dbReference type="NCBI Taxonomy" id="42253"/>
    <lineage>
        <taxon>Bacteria</taxon>
        <taxon>Pseudomonadati</taxon>
        <taxon>Nitrospirota</taxon>
        <taxon>Nitrospiria</taxon>
        <taxon>Nitrospirales</taxon>
        <taxon>Nitrospiraceae</taxon>
        <taxon>Nitrospira</taxon>
    </lineage>
</organism>
<dbReference type="OrthoDB" id="9789274at2"/>
<keyword evidence="1" id="KW-0472">Membrane</keyword>
<dbReference type="Proteomes" id="UP000069205">
    <property type="component" value="Chromosome"/>
</dbReference>
<gene>
    <name evidence="2" type="ORF">NITMOv2_4489</name>
</gene>
<dbReference type="AlphaFoldDB" id="A0A0K2GIS7"/>
<dbReference type="PANTHER" id="PTHR37953">
    <property type="entry name" value="UPF0127 PROTEIN MJ1496"/>
    <property type="match status" value="1"/>
</dbReference>
<dbReference type="STRING" id="42253.NITMOv2_4489"/>
<dbReference type="KEGG" id="nmv:NITMOv2_4489"/>
<evidence type="ECO:0000313" key="2">
    <source>
        <dbReference type="EMBL" id="ALA60863.1"/>
    </source>
</evidence>
<dbReference type="InterPro" id="IPR038695">
    <property type="entry name" value="Saro_0823-like_sf"/>
</dbReference>
<proteinExistence type="predicted"/>
<evidence type="ECO:0000313" key="3">
    <source>
        <dbReference type="Proteomes" id="UP000069205"/>
    </source>
</evidence>
<dbReference type="EMBL" id="CP011801">
    <property type="protein sequence ID" value="ALA60863.1"/>
    <property type="molecule type" value="Genomic_DNA"/>
</dbReference>
<sequence length="170" mass="19000">MPAFTASMQSSSGDREQKKKRIITMILLAVLLMSVSVFLVERKESSVIVVTFPSGAEVEAEVADTPEKLLFGLAFRDGLPPNGAMLYIFEENGLHRVRTREYRFPIDILWVDESHHVVHLLEHAEPCSHDPCPFYGPPPGPARYVIQAESGFIRKAGVSTGDELKYALRM</sequence>
<name>A0A0K2GIS7_NITMO</name>
<keyword evidence="1" id="KW-1133">Transmembrane helix</keyword>